<dbReference type="SUPFAM" id="SSF52833">
    <property type="entry name" value="Thioredoxin-like"/>
    <property type="match status" value="1"/>
</dbReference>
<dbReference type="InterPro" id="IPR036249">
    <property type="entry name" value="Thioredoxin-like_sf"/>
</dbReference>
<proteinExistence type="predicted"/>
<evidence type="ECO:0000313" key="2">
    <source>
        <dbReference type="Proteomes" id="UP000198606"/>
    </source>
</evidence>
<reference evidence="1 2" key="1">
    <citation type="submission" date="2016-10" db="EMBL/GenBank/DDBJ databases">
        <authorList>
            <person name="de Groot N.N."/>
        </authorList>
    </citation>
    <scope>NUCLEOTIDE SEQUENCE [LARGE SCALE GENOMIC DNA]</scope>
    <source>
        <strain evidence="1 2">LMG 18387</strain>
    </source>
</reference>
<accession>A0A1G8B1W2</accession>
<dbReference type="Gene3D" id="3.40.30.10">
    <property type="entry name" value="Glutaredoxin"/>
    <property type="match status" value="1"/>
</dbReference>
<dbReference type="Proteomes" id="UP000198606">
    <property type="component" value="Unassembled WGS sequence"/>
</dbReference>
<dbReference type="CDD" id="cd02980">
    <property type="entry name" value="TRX_Fd_family"/>
    <property type="match status" value="1"/>
</dbReference>
<gene>
    <name evidence="1" type="ORF">SAMN05216588_103388</name>
</gene>
<dbReference type="AlphaFoldDB" id="A0A1G8B1W2"/>
<evidence type="ECO:0000313" key="1">
    <source>
        <dbReference type="EMBL" id="SDH26610.1"/>
    </source>
</evidence>
<organism evidence="1 2">
    <name type="scientific">Phytopseudomonas flavescens</name>
    <dbReference type="NCBI Taxonomy" id="29435"/>
    <lineage>
        <taxon>Bacteria</taxon>
        <taxon>Pseudomonadati</taxon>
        <taxon>Pseudomonadota</taxon>
        <taxon>Gammaproteobacteria</taxon>
        <taxon>Pseudomonadales</taxon>
        <taxon>Pseudomonadaceae</taxon>
        <taxon>Phytopseudomonas</taxon>
    </lineage>
</organism>
<dbReference type="STRING" id="29435.SAMN05216588_103388"/>
<name>A0A1G8B1W2_9GAMM</name>
<dbReference type="EMBL" id="FNDG01000003">
    <property type="protein sequence ID" value="SDH26610.1"/>
    <property type="molecule type" value="Genomic_DNA"/>
</dbReference>
<dbReference type="RefSeq" id="WP_084303855.1">
    <property type="nucleotide sequence ID" value="NZ_FNDG01000003.1"/>
</dbReference>
<protein>
    <submittedName>
        <fullName evidence="1">(2Fe-2S) ferredoxin</fullName>
    </submittedName>
</protein>
<sequence length="237" mass="25963">MTTPPYAQVLFTGPDLLDGSFAELFRARLVELRGAPALAEIVDTGAGYGGLWQRVKECSGRLLVIDLEPQSSSQHVDWLRSELASLSEPARVSVTSLFGQLDADAAGAACALIERPELHLDCVDVPALPGSHAWSKIPAHQYRVLLCNGPRCTRRGALPLWKMLREKVKDAGLLECEGGVHITRTQCQFPCDQGPTLTVYPPGHWYQVRSEEDVVRLVDEQLLGGRALPELMMARPA</sequence>